<evidence type="ECO:0000256" key="4">
    <source>
        <dbReference type="PROSITE-ProRule" id="PRU00464"/>
    </source>
</evidence>
<accession>A0A7Z0KDG3</accession>
<dbReference type="CDD" id="cd01275">
    <property type="entry name" value="FHIT"/>
    <property type="match status" value="1"/>
</dbReference>
<reference evidence="7 8" key="1">
    <citation type="submission" date="2020-07" db="EMBL/GenBank/DDBJ databases">
        <title>Sequencing the genomes of 1000 actinobacteria strains.</title>
        <authorList>
            <person name="Klenk H.-P."/>
        </authorList>
    </citation>
    <scope>NUCLEOTIDE SEQUENCE [LARGE SCALE GENOMIC DNA]</scope>
    <source>
        <strain evidence="7 8">DSM 15475</strain>
    </source>
</reference>
<evidence type="ECO:0000256" key="5">
    <source>
        <dbReference type="SAM" id="MobiDB-lite"/>
    </source>
</evidence>
<gene>
    <name evidence="7" type="ORF">HNR09_003008</name>
</gene>
<dbReference type="RefSeq" id="WP_179542792.1">
    <property type="nucleotide sequence ID" value="NZ_BAAALL010000007.1"/>
</dbReference>
<name>A0A7Z0KDG3_9MICC</name>
<protein>
    <submittedName>
        <fullName evidence="7">ATP adenylyltransferase</fullName>
        <ecNumber evidence="7">2.7.7.53</ecNumber>
    </submittedName>
</protein>
<feature type="active site" description="Tele-AMP-histidine intermediate" evidence="2">
    <location>
        <position position="149"/>
    </location>
</feature>
<dbReference type="PROSITE" id="PS51084">
    <property type="entry name" value="HIT_2"/>
    <property type="match status" value="1"/>
</dbReference>
<evidence type="ECO:0000313" key="8">
    <source>
        <dbReference type="Proteomes" id="UP000535437"/>
    </source>
</evidence>
<keyword evidence="7" id="KW-0808">Transferase</keyword>
<evidence type="ECO:0000256" key="2">
    <source>
        <dbReference type="PIRSR" id="PIRSR639383-1"/>
    </source>
</evidence>
<dbReference type="GO" id="GO:0003877">
    <property type="term" value="F:ATP:ADP adenylyltransferase activity"/>
    <property type="evidence" value="ECO:0007669"/>
    <property type="project" value="UniProtKB-EC"/>
</dbReference>
<dbReference type="Proteomes" id="UP000535437">
    <property type="component" value="Unassembled WGS sequence"/>
</dbReference>
<dbReference type="GO" id="GO:0000166">
    <property type="term" value="F:nucleotide binding"/>
    <property type="evidence" value="ECO:0007669"/>
    <property type="project" value="UniProtKB-KW"/>
</dbReference>
<dbReference type="InterPro" id="IPR011146">
    <property type="entry name" value="HIT-like"/>
</dbReference>
<feature type="domain" description="HIT" evidence="6">
    <location>
        <begin position="53"/>
        <end position="162"/>
    </location>
</feature>
<dbReference type="InterPro" id="IPR039383">
    <property type="entry name" value="FHIT"/>
</dbReference>
<dbReference type="InterPro" id="IPR052908">
    <property type="entry name" value="AP-4-A_phosphorylase"/>
</dbReference>
<feature type="short sequence motif" description="Histidine triad motif" evidence="4">
    <location>
        <begin position="147"/>
        <end position="151"/>
    </location>
</feature>
<dbReference type="InterPro" id="IPR036265">
    <property type="entry name" value="HIT-like_sf"/>
</dbReference>
<keyword evidence="8" id="KW-1185">Reference proteome</keyword>
<dbReference type="Gene3D" id="3.30.428.10">
    <property type="entry name" value="HIT-like"/>
    <property type="match status" value="1"/>
</dbReference>
<evidence type="ECO:0000313" key="7">
    <source>
        <dbReference type="EMBL" id="NYJ79597.1"/>
    </source>
</evidence>
<proteinExistence type="predicted"/>
<keyword evidence="7" id="KW-0548">Nucleotidyltransferase</keyword>
<evidence type="ECO:0000256" key="3">
    <source>
        <dbReference type="PIRSR" id="PIRSR639383-2"/>
    </source>
</evidence>
<evidence type="ECO:0000256" key="1">
    <source>
        <dbReference type="ARBA" id="ARBA00022741"/>
    </source>
</evidence>
<dbReference type="Pfam" id="PF01230">
    <property type="entry name" value="HIT"/>
    <property type="match status" value="1"/>
</dbReference>
<dbReference type="PANTHER" id="PTHR42997:SF1">
    <property type="entry name" value="AP-4-A PHOSPHORYLASE"/>
    <property type="match status" value="1"/>
</dbReference>
<dbReference type="AlphaFoldDB" id="A0A7Z0KDG3"/>
<dbReference type="PANTHER" id="PTHR42997">
    <property type="entry name" value="HIT FAMILY HYDROLASE"/>
    <property type="match status" value="1"/>
</dbReference>
<feature type="binding site" evidence="3">
    <location>
        <position position="151"/>
    </location>
    <ligand>
        <name>substrate</name>
    </ligand>
</feature>
<dbReference type="EC" id="2.7.7.53" evidence="7"/>
<evidence type="ECO:0000259" key="6">
    <source>
        <dbReference type="PROSITE" id="PS51084"/>
    </source>
</evidence>
<keyword evidence="1" id="KW-0547">Nucleotide-binding</keyword>
<comment type="caution">
    <text evidence="7">The sequence shown here is derived from an EMBL/GenBank/DDBJ whole genome shotgun (WGS) entry which is preliminary data.</text>
</comment>
<feature type="region of interest" description="Disordered" evidence="5">
    <location>
        <begin position="1"/>
        <end position="20"/>
    </location>
</feature>
<dbReference type="SUPFAM" id="SSF54197">
    <property type="entry name" value="HIT-like"/>
    <property type="match status" value="1"/>
</dbReference>
<dbReference type="EMBL" id="JACCFY010000001">
    <property type="protein sequence ID" value="NYJ79597.1"/>
    <property type="molecule type" value="Genomic_DNA"/>
</dbReference>
<organism evidence="7 8">
    <name type="scientific">Nesterenkonia xinjiangensis</name>
    <dbReference type="NCBI Taxonomy" id="225327"/>
    <lineage>
        <taxon>Bacteria</taxon>
        <taxon>Bacillati</taxon>
        <taxon>Actinomycetota</taxon>
        <taxon>Actinomycetes</taxon>
        <taxon>Micrococcales</taxon>
        <taxon>Micrococcaceae</taxon>
        <taxon>Nesterenkonia</taxon>
    </lineage>
</organism>
<feature type="binding site" evidence="3">
    <location>
        <position position="79"/>
    </location>
    <ligand>
        <name>substrate</name>
    </ligand>
</feature>
<sequence>MDQERDVAGGADAETDDFPLAGVPDAFQRLWNPHRIAYMRRGQDQVSGAEDCPFCVGPRRSDDESLIVHRGHHCYVLLNLYPYNPGHLLVCPYRHVPDLTDLTLAESQEFIRLSQVAMVALRTVAAPGGFNLGLNQGKDGGAGISAHLHQHVVPRWGGDGNFLPIIAQTKNMAQTLGETHRMLHDVWDDAAHSFAEQQARSERDPRARVEEGEA</sequence>